<gene>
    <name evidence="1" type="ORF">SAMN04487988_103146</name>
</gene>
<sequence>MYISFLTRSKTEQLKFCENDRFMQASVIGHLTPVRRGGSVFFSKEN</sequence>
<dbReference type="Proteomes" id="UP000199642">
    <property type="component" value="Unassembled WGS sequence"/>
</dbReference>
<accession>A0A1I2R9H3</accession>
<dbReference type="AlphaFoldDB" id="A0A1I2R9H3"/>
<dbReference type="EMBL" id="FOPC01000003">
    <property type="protein sequence ID" value="SFG37365.1"/>
    <property type="molecule type" value="Genomic_DNA"/>
</dbReference>
<evidence type="ECO:0000313" key="2">
    <source>
        <dbReference type="Proteomes" id="UP000199642"/>
    </source>
</evidence>
<organism evidence="1 2">
    <name type="scientific">Algoriphagus hitonicola</name>
    <dbReference type="NCBI Taxonomy" id="435880"/>
    <lineage>
        <taxon>Bacteria</taxon>
        <taxon>Pseudomonadati</taxon>
        <taxon>Bacteroidota</taxon>
        <taxon>Cytophagia</taxon>
        <taxon>Cytophagales</taxon>
        <taxon>Cyclobacteriaceae</taxon>
        <taxon>Algoriphagus</taxon>
    </lineage>
</organism>
<protein>
    <submittedName>
        <fullName evidence="1">Uncharacterized protein</fullName>
    </submittedName>
</protein>
<keyword evidence="2" id="KW-1185">Reference proteome</keyword>
<proteinExistence type="predicted"/>
<name>A0A1I2R9H3_9BACT</name>
<reference evidence="2" key="1">
    <citation type="submission" date="2016-10" db="EMBL/GenBank/DDBJ databases">
        <authorList>
            <person name="Varghese N."/>
            <person name="Submissions S."/>
        </authorList>
    </citation>
    <scope>NUCLEOTIDE SEQUENCE [LARGE SCALE GENOMIC DNA]</scope>
    <source>
        <strain evidence="2">DSM 19315</strain>
    </source>
</reference>
<evidence type="ECO:0000313" key="1">
    <source>
        <dbReference type="EMBL" id="SFG37365.1"/>
    </source>
</evidence>